<evidence type="ECO:0000256" key="1">
    <source>
        <dbReference type="SAM" id="Phobius"/>
    </source>
</evidence>
<dbReference type="PANTHER" id="PTHR23128">
    <property type="entry name" value="SERPENTINE RECEPTOR, CLASS E (EPSILON)-RELATED"/>
    <property type="match status" value="1"/>
</dbReference>
<feature type="transmembrane region" description="Helical" evidence="1">
    <location>
        <begin position="53"/>
        <end position="78"/>
    </location>
</feature>
<accession>A0AAN8FBM5</accession>
<sequence length="237" mass="27198">MEGQVTTIPPSIEILYESFLYFELLLHVVGYVVSTSFMIVFSNLRSVHIDLLWILNSFLFSFCVTSVLRVYYCLVILIAVDVESFHSSLTLTANMRDVATYVGGLHLLLIAGERLLATARSKTYEDEQYLAQIGIAVFFLWTFSYFVITTMKGGVISNFLAAVLFMIIFIVSIGLLVYVRRTNLRSWKRNRGTMPFSHNYQVHENVTSARYLYKCIVIFAVQTTIAWISLVIYLVFR</sequence>
<reference evidence="2 3" key="1">
    <citation type="submission" date="2019-10" db="EMBL/GenBank/DDBJ databases">
        <title>Assembly and Annotation for the nematode Trichostrongylus colubriformis.</title>
        <authorList>
            <person name="Martin J."/>
        </authorList>
    </citation>
    <scope>NUCLEOTIDE SEQUENCE [LARGE SCALE GENOMIC DNA]</scope>
    <source>
        <strain evidence="2">G859</strain>
        <tissue evidence="2">Whole worm</tissue>
    </source>
</reference>
<keyword evidence="1" id="KW-0812">Transmembrane</keyword>
<feature type="transmembrane region" description="Helical" evidence="1">
    <location>
        <begin position="98"/>
        <end position="117"/>
    </location>
</feature>
<dbReference type="AlphaFoldDB" id="A0AAN8FBM5"/>
<protein>
    <submittedName>
        <fullName evidence="2">Uncharacterized protein</fullName>
    </submittedName>
</protein>
<keyword evidence="1" id="KW-0472">Membrane</keyword>
<gene>
    <name evidence="2" type="ORF">GCK32_013709</name>
</gene>
<organism evidence="2 3">
    <name type="scientific">Trichostrongylus colubriformis</name>
    <name type="common">Black scour worm</name>
    <dbReference type="NCBI Taxonomy" id="6319"/>
    <lineage>
        <taxon>Eukaryota</taxon>
        <taxon>Metazoa</taxon>
        <taxon>Ecdysozoa</taxon>
        <taxon>Nematoda</taxon>
        <taxon>Chromadorea</taxon>
        <taxon>Rhabditida</taxon>
        <taxon>Rhabditina</taxon>
        <taxon>Rhabditomorpha</taxon>
        <taxon>Strongyloidea</taxon>
        <taxon>Trichostrongylidae</taxon>
        <taxon>Trichostrongylus</taxon>
    </lineage>
</organism>
<dbReference type="PANTHER" id="PTHR23128:SF132">
    <property type="entry name" value="SERPENTINE RECEPTOR, CLASS E (EPSILON)-RELATED"/>
    <property type="match status" value="1"/>
</dbReference>
<keyword evidence="1" id="KW-1133">Transmembrane helix</keyword>
<dbReference type="Proteomes" id="UP001331761">
    <property type="component" value="Unassembled WGS sequence"/>
</dbReference>
<feature type="transmembrane region" description="Helical" evidence="1">
    <location>
        <begin position="211"/>
        <end position="236"/>
    </location>
</feature>
<name>A0AAN8FBM5_TRICO</name>
<keyword evidence="3" id="KW-1185">Reference proteome</keyword>
<evidence type="ECO:0000313" key="2">
    <source>
        <dbReference type="EMBL" id="KAK5971052.1"/>
    </source>
</evidence>
<feature type="transmembrane region" description="Helical" evidence="1">
    <location>
        <begin position="154"/>
        <end position="179"/>
    </location>
</feature>
<feature type="transmembrane region" description="Helical" evidence="1">
    <location>
        <begin position="129"/>
        <end position="148"/>
    </location>
</feature>
<comment type="caution">
    <text evidence="2">The sequence shown here is derived from an EMBL/GenBank/DDBJ whole genome shotgun (WGS) entry which is preliminary data.</text>
</comment>
<proteinExistence type="predicted"/>
<evidence type="ECO:0000313" key="3">
    <source>
        <dbReference type="Proteomes" id="UP001331761"/>
    </source>
</evidence>
<dbReference type="EMBL" id="WIXE01018295">
    <property type="protein sequence ID" value="KAK5971052.1"/>
    <property type="molecule type" value="Genomic_DNA"/>
</dbReference>
<feature type="transmembrane region" description="Helical" evidence="1">
    <location>
        <begin position="20"/>
        <end position="41"/>
    </location>
</feature>